<dbReference type="GO" id="GO:0016020">
    <property type="term" value="C:membrane"/>
    <property type="evidence" value="ECO:0007669"/>
    <property type="project" value="UniProtKB-SubCell"/>
</dbReference>
<dbReference type="EC" id="2.4.1.122" evidence="4"/>
<evidence type="ECO:0000256" key="2">
    <source>
        <dbReference type="ARBA" id="ARBA00004922"/>
    </source>
</evidence>
<evidence type="ECO:0000256" key="12">
    <source>
        <dbReference type="SAM" id="Phobius"/>
    </source>
</evidence>
<dbReference type="Gene3D" id="3.90.550.50">
    <property type="match status" value="1"/>
</dbReference>
<evidence type="ECO:0000256" key="9">
    <source>
        <dbReference type="ARBA" id="ARBA00022968"/>
    </source>
</evidence>
<comment type="pathway">
    <text evidence="2">Protein modification; protein glycosylation.</text>
</comment>
<keyword evidence="6" id="KW-0808">Transferase</keyword>
<name>A0AA39XXS0_9PEZI</name>
<comment type="subcellular location">
    <subcellularLocation>
        <location evidence="1">Membrane</location>
        <topology evidence="1">Single-pass type II membrane protein</topology>
    </subcellularLocation>
</comment>
<dbReference type="AlphaFoldDB" id="A0AA39XXS0"/>
<feature type="transmembrane region" description="Helical" evidence="12">
    <location>
        <begin position="10"/>
        <end position="28"/>
    </location>
</feature>
<keyword evidence="7 12" id="KW-0812">Transmembrane</keyword>
<gene>
    <name evidence="14" type="ORF">B0T16DRAFT_431673</name>
</gene>
<evidence type="ECO:0000256" key="7">
    <source>
        <dbReference type="ARBA" id="ARBA00022692"/>
    </source>
</evidence>
<evidence type="ECO:0000256" key="3">
    <source>
        <dbReference type="ARBA" id="ARBA00006462"/>
    </source>
</evidence>
<dbReference type="Proteomes" id="UP001174936">
    <property type="component" value="Unassembled WGS sequence"/>
</dbReference>
<evidence type="ECO:0000256" key="10">
    <source>
        <dbReference type="ARBA" id="ARBA00022989"/>
    </source>
</evidence>
<keyword evidence="9" id="KW-0735">Signal-anchor</keyword>
<evidence type="ECO:0000256" key="1">
    <source>
        <dbReference type="ARBA" id="ARBA00004606"/>
    </source>
</evidence>
<dbReference type="InterPro" id="IPR026050">
    <property type="entry name" value="C1GALT1/C1GALT1_chp1"/>
</dbReference>
<keyword evidence="10 12" id="KW-1133">Transmembrane helix</keyword>
<protein>
    <recommendedName>
        <fullName evidence="4">N-acetylgalactosaminide beta-1,3-galactosyltransferase</fullName>
        <ecNumber evidence="4">2.4.1.122</ecNumber>
    </recommendedName>
</protein>
<keyword evidence="5" id="KW-0328">Glycosyltransferase</keyword>
<dbReference type="InterPro" id="IPR003378">
    <property type="entry name" value="Fringe-like_glycosylTrfase"/>
</dbReference>
<dbReference type="GO" id="GO:0016263">
    <property type="term" value="F:glycoprotein-N-acetylgalactosamine 3-beta-galactosyltransferase activity"/>
    <property type="evidence" value="ECO:0007669"/>
    <property type="project" value="UniProtKB-EC"/>
</dbReference>
<keyword evidence="8" id="KW-0547">Nucleotide-binding</keyword>
<keyword evidence="11 12" id="KW-0472">Membrane</keyword>
<dbReference type="PANTHER" id="PTHR23033">
    <property type="entry name" value="BETA1,3-GALACTOSYLTRANSFERASE"/>
    <property type="match status" value="1"/>
</dbReference>
<dbReference type="PANTHER" id="PTHR23033:SF43">
    <property type="entry name" value="APPLE DOMAIN-CONTAINING PROTEIN"/>
    <property type="match status" value="1"/>
</dbReference>
<dbReference type="Pfam" id="PF02434">
    <property type="entry name" value="Fringe"/>
    <property type="match status" value="1"/>
</dbReference>
<evidence type="ECO:0000256" key="11">
    <source>
        <dbReference type="ARBA" id="ARBA00023136"/>
    </source>
</evidence>
<evidence type="ECO:0000259" key="13">
    <source>
        <dbReference type="Pfam" id="PF02434"/>
    </source>
</evidence>
<evidence type="ECO:0000313" key="14">
    <source>
        <dbReference type="EMBL" id="KAK0642198.1"/>
    </source>
</evidence>
<comment type="similarity">
    <text evidence="3">Belongs to the glycosyltransferase 31 family. Beta3-Gal-T subfamily.</text>
</comment>
<evidence type="ECO:0000256" key="5">
    <source>
        <dbReference type="ARBA" id="ARBA00022676"/>
    </source>
</evidence>
<evidence type="ECO:0000313" key="15">
    <source>
        <dbReference type="Proteomes" id="UP001174936"/>
    </source>
</evidence>
<comment type="caution">
    <text evidence="14">The sequence shown here is derived from an EMBL/GenBank/DDBJ whole genome shotgun (WGS) entry which is preliminary data.</text>
</comment>
<proteinExistence type="inferred from homology"/>
<sequence>MQVVRLPKRIVRLIITSFVSSCLFLVFLDDKNLTTFPLLTSSSFRPVSYSNTNDGSTQDLCKSFPRHLLQSIQPVLKMGWTESQKQIHAQLETVSACFDPNDLLIVSDYEETILGRVTIDIFETLPEEYRRRSRDFARHNAMKRKPLNMDDGRAETTHHKLGWKMDKYKFLAQVEYAWSTMPGRDWYVFYETDTYVLWDSMFRFLSTLDAAEALYIGSPSPGRRGTWFANGGPGFVLSRGAMQKVLGKDQGWLTSRGAKATRRDCCGDSVLGWMLWQARVPLSGFYPLFSLYAVDRVPFTERAWCQPVITMHKLTPGDMLRLWRWEHGNRKRDTPILFSDLYEFTGINETDVRYDWDNTSYDRLAPGRELAAETHESCRAACEADGKCLQYLWRGLQEKHCVLMPFVSLGKAGGQDAGSGMYVSGWMHSRIEDWRAGNVCEDAAWVHPSIARHF</sequence>
<evidence type="ECO:0000256" key="6">
    <source>
        <dbReference type="ARBA" id="ARBA00022679"/>
    </source>
</evidence>
<dbReference type="GO" id="GO:0000166">
    <property type="term" value="F:nucleotide binding"/>
    <property type="evidence" value="ECO:0007669"/>
    <property type="project" value="UniProtKB-KW"/>
</dbReference>
<organism evidence="14 15">
    <name type="scientific">Cercophora newfieldiana</name>
    <dbReference type="NCBI Taxonomy" id="92897"/>
    <lineage>
        <taxon>Eukaryota</taxon>
        <taxon>Fungi</taxon>
        <taxon>Dikarya</taxon>
        <taxon>Ascomycota</taxon>
        <taxon>Pezizomycotina</taxon>
        <taxon>Sordariomycetes</taxon>
        <taxon>Sordariomycetidae</taxon>
        <taxon>Sordariales</taxon>
        <taxon>Lasiosphaeriaceae</taxon>
        <taxon>Cercophora</taxon>
    </lineage>
</organism>
<reference evidence="14" key="1">
    <citation type="submission" date="2023-06" db="EMBL/GenBank/DDBJ databases">
        <title>Genome-scale phylogeny and comparative genomics of the fungal order Sordariales.</title>
        <authorList>
            <consortium name="Lawrence Berkeley National Laboratory"/>
            <person name="Hensen N."/>
            <person name="Bonometti L."/>
            <person name="Westerberg I."/>
            <person name="Brannstrom I.O."/>
            <person name="Guillou S."/>
            <person name="Cros-Aarteil S."/>
            <person name="Calhoun S."/>
            <person name="Haridas S."/>
            <person name="Kuo A."/>
            <person name="Mondo S."/>
            <person name="Pangilinan J."/>
            <person name="Riley R."/>
            <person name="Labutti K."/>
            <person name="Andreopoulos B."/>
            <person name="Lipzen A."/>
            <person name="Chen C."/>
            <person name="Yanf M."/>
            <person name="Daum C."/>
            <person name="Ng V."/>
            <person name="Clum A."/>
            <person name="Steindorff A."/>
            <person name="Ohm R."/>
            <person name="Martin F."/>
            <person name="Silar P."/>
            <person name="Natvig D."/>
            <person name="Lalanne C."/>
            <person name="Gautier V."/>
            <person name="Ament-Velasquez S.L."/>
            <person name="Kruys A."/>
            <person name="Hutchinson M.I."/>
            <person name="Powell A.J."/>
            <person name="Barry K."/>
            <person name="Miller A.N."/>
            <person name="Grigoriev I.V."/>
            <person name="Debuchy R."/>
            <person name="Gladieux P."/>
            <person name="Thoren M.H."/>
            <person name="Johannesson H."/>
        </authorList>
    </citation>
    <scope>NUCLEOTIDE SEQUENCE</scope>
    <source>
        <strain evidence="14">SMH2532-1</strain>
    </source>
</reference>
<keyword evidence="15" id="KW-1185">Reference proteome</keyword>
<feature type="domain" description="Fringe-like glycosyltransferase" evidence="13">
    <location>
        <begin position="166"/>
        <end position="261"/>
    </location>
</feature>
<dbReference type="EMBL" id="JAULSV010000006">
    <property type="protein sequence ID" value="KAK0642198.1"/>
    <property type="molecule type" value="Genomic_DNA"/>
</dbReference>
<accession>A0AA39XXS0</accession>
<evidence type="ECO:0000256" key="4">
    <source>
        <dbReference type="ARBA" id="ARBA00012557"/>
    </source>
</evidence>
<evidence type="ECO:0000256" key="8">
    <source>
        <dbReference type="ARBA" id="ARBA00022741"/>
    </source>
</evidence>